<dbReference type="Proteomes" id="UP001164539">
    <property type="component" value="Chromosome 7"/>
</dbReference>
<dbReference type="EMBL" id="CM051400">
    <property type="protein sequence ID" value="KAJ4715313.1"/>
    <property type="molecule type" value="Genomic_DNA"/>
</dbReference>
<evidence type="ECO:0000313" key="1">
    <source>
        <dbReference type="EMBL" id="KAJ4715313.1"/>
    </source>
</evidence>
<gene>
    <name evidence="1" type="ORF">OWV82_013685</name>
</gene>
<protein>
    <submittedName>
        <fullName evidence="1">Vinorine synthase-like</fullName>
    </submittedName>
</protein>
<sequence length="465" mass="52051">MDLEMITREWIKPSSPTPSHLKTYKLCLFDQHGGHHFPSVLLFYPLNQNLRLSSTLVDIDHIVSKRLQLLKQSLSEALTLYYPLAGKIKDDMSVECNDEGIYFVEARAKIPFNQFLNQPNRSLIGKFSPVNDSKKRGQIEELCVGQIQVTVFACGGLAICICLSHKICDVTTTSCFMRCWSALAEKKIEGAIRPDCGAVSLFPPTEKVLSELTIAAQVFPFVKTGGRVAIRRFVFEPKAIAKLKAKATSSCVRNPTRIEAVSALLSKHIFAALNKRSGTHKPNLLRHIVNLRRRSKPPIADYCMGNIVWHANVLCTEEEGDLDGLVTKLREAIELLNGDFVKSLQGDEGFVNYRKVVHDVLEVSSKAEDMVTITSWCNGGLYNIDFGWGKPVWMSFFQDESPPAFMNLIILMDTRLGDGIEALVSLSEEGMAFLESDEEFLSFIKGRMPDYPPLLDLIPNHPSKL</sequence>
<organism evidence="1 2">
    <name type="scientific">Melia azedarach</name>
    <name type="common">Chinaberry tree</name>
    <dbReference type="NCBI Taxonomy" id="155640"/>
    <lineage>
        <taxon>Eukaryota</taxon>
        <taxon>Viridiplantae</taxon>
        <taxon>Streptophyta</taxon>
        <taxon>Embryophyta</taxon>
        <taxon>Tracheophyta</taxon>
        <taxon>Spermatophyta</taxon>
        <taxon>Magnoliopsida</taxon>
        <taxon>eudicotyledons</taxon>
        <taxon>Gunneridae</taxon>
        <taxon>Pentapetalae</taxon>
        <taxon>rosids</taxon>
        <taxon>malvids</taxon>
        <taxon>Sapindales</taxon>
        <taxon>Meliaceae</taxon>
        <taxon>Melia</taxon>
    </lineage>
</organism>
<proteinExistence type="predicted"/>
<comment type="caution">
    <text evidence="1">The sequence shown here is derived from an EMBL/GenBank/DDBJ whole genome shotgun (WGS) entry which is preliminary data.</text>
</comment>
<reference evidence="1 2" key="1">
    <citation type="journal article" date="2023" name="Science">
        <title>Complex scaffold remodeling in plant triterpene biosynthesis.</title>
        <authorList>
            <person name="De La Pena R."/>
            <person name="Hodgson H."/>
            <person name="Liu J.C."/>
            <person name="Stephenson M.J."/>
            <person name="Martin A.C."/>
            <person name="Owen C."/>
            <person name="Harkess A."/>
            <person name="Leebens-Mack J."/>
            <person name="Jimenez L.E."/>
            <person name="Osbourn A."/>
            <person name="Sattely E.S."/>
        </authorList>
    </citation>
    <scope>NUCLEOTIDE SEQUENCE [LARGE SCALE GENOMIC DNA]</scope>
    <source>
        <strain evidence="2">cv. JPN11</strain>
        <tissue evidence="1">Leaf</tissue>
    </source>
</reference>
<name>A0ACC1XWI1_MELAZ</name>
<evidence type="ECO:0000313" key="2">
    <source>
        <dbReference type="Proteomes" id="UP001164539"/>
    </source>
</evidence>
<accession>A0ACC1XWI1</accession>
<keyword evidence="2" id="KW-1185">Reference proteome</keyword>